<comment type="cofactor">
    <cofactor evidence="4">
        <name>Mg(2+)</name>
        <dbReference type="ChEBI" id="CHEBI:18420"/>
    </cofactor>
</comment>
<dbReference type="KEGG" id="egn:BMF35_a1749"/>
<evidence type="ECO:0000256" key="4">
    <source>
        <dbReference type="RuleBase" id="RU361279"/>
    </source>
</evidence>
<dbReference type="GO" id="GO:0046872">
    <property type="term" value="F:metal ion binding"/>
    <property type="evidence" value="ECO:0007669"/>
    <property type="project" value="UniProtKB-KW"/>
</dbReference>
<protein>
    <recommendedName>
        <fullName evidence="4">5-formyltetrahydrofolate cyclo-ligase</fullName>
        <ecNumber evidence="4">6.3.3.2</ecNumber>
    </recommendedName>
</protein>
<dbReference type="RefSeq" id="WP_047005617.1">
    <property type="nucleotide sequence ID" value="NZ_CP018097.1"/>
</dbReference>
<dbReference type="NCBIfam" id="TIGR02727">
    <property type="entry name" value="MTHFS_bact"/>
    <property type="match status" value="1"/>
</dbReference>
<keyword evidence="3 4" id="KW-0067">ATP-binding</keyword>
<keyword evidence="2 4" id="KW-0547">Nucleotide-binding</keyword>
<dbReference type="EC" id="6.3.3.2" evidence="4"/>
<dbReference type="EMBL" id="LBHC01000001">
    <property type="protein sequence ID" value="KLE32768.1"/>
    <property type="molecule type" value="Genomic_DNA"/>
</dbReference>
<accession>A0A0G9MTY1</accession>
<dbReference type="STRING" id="502682.BMF35_a1749"/>
<comment type="catalytic activity">
    <reaction evidence="4">
        <text>(6S)-5-formyl-5,6,7,8-tetrahydrofolate + ATP = (6R)-5,10-methenyltetrahydrofolate + ADP + phosphate</text>
        <dbReference type="Rhea" id="RHEA:10488"/>
        <dbReference type="ChEBI" id="CHEBI:30616"/>
        <dbReference type="ChEBI" id="CHEBI:43474"/>
        <dbReference type="ChEBI" id="CHEBI:57455"/>
        <dbReference type="ChEBI" id="CHEBI:57457"/>
        <dbReference type="ChEBI" id="CHEBI:456216"/>
        <dbReference type="EC" id="6.3.3.2"/>
    </reaction>
</comment>
<dbReference type="OrthoDB" id="9801938at2"/>
<comment type="caution">
    <text evidence="5">The sequence shown here is derived from an EMBL/GenBank/DDBJ whole genome shotgun (WGS) entry which is preliminary data.</text>
</comment>
<keyword evidence="4" id="KW-0460">Magnesium</keyword>
<keyword evidence="5" id="KW-0436">Ligase</keyword>
<evidence type="ECO:0000256" key="1">
    <source>
        <dbReference type="ARBA" id="ARBA00010638"/>
    </source>
</evidence>
<evidence type="ECO:0000313" key="5">
    <source>
        <dbReference type="EMBL" id="KLE32768.1"/>
    </source>
</evidence>
<evidence type="ECO:0000256" key="2">
    <source>
        <dbReference type="ARBA" id="ARBA00022741"/>
    </source>
</evidence>
<dbReference type="PATRIC" id="fig|502682.8.peg.337"/>
<organism evidence="5 6">
    <name type="scientific">Aurantiacibacter gangjinensis</name>
    <dbReference type="NCBI Taxonomy" id="502682"/>
    <lineage>
        <taxon>Bacteria</taxon>
        <taxon>Pseudomonadati</taxon>
        <taxon>Pseudomonadota</taxon>
        <taxon>Alphaproteobacteria</taxon>
        <taxon>Sphingomonadales</taxon>
        <taxon>Erythrobacteraceae</taxon>
        <taxon>Aurantiacibacter</taxon>
    </lineage>
</organism>
<reference evidence="5 6" key="1">
    <citation type="submission" date="2015-04" db="EMBL/GenBank/DDBJ databases">
        <title>The draft genome sequence of Erythrobacr gangjinensis K7-2.</title>
        <authorList>
            <person name="Zhuang L."/>
            <person name="Liu Y."/>
            <person name="Shao Z."/>
        </authorList>
    </citation>
    <scope>NUCLEOTIDE SEQUENCE [LARGE SCALE GENOMIC DNA]</scope>
    <source>
        <strain evidence="5 6">K7-2</strain>
    </source>
</reference>
<dbReference type="Proteomes" id="UP000053070">
    <property type="component" value="Unassembled WGS sequence"/>
</dbReference>
<name>A0A0G9MTY1_9SPHN</name>
<dbReference type="InterPro" id="IPR037171">
    <property type="entry name" value="NagB/RpiA_transferase-like"/>
</dbReference>
<evidence type="ECO:0000313" key="6">
    <source>
        <dbReference type="Proteomes" id="UP000053070"/>
    </source>
</evidence>
<dbReference type="Pfam" id="PF01812">
    <property type="entry name" value="5-FTHF_cyc-lig"/>
    <property type="match status" value="1"/>
</dbReference>
<keyword evidence="4" id="KW-0479">Metal-binding</keyword>
<dbReference type="PANTHER" id="PTHR23407:SF1">
    <property type="entry name" value="5-FORMYLTETRAHYDROFOLATE CYCLO-LIGASE"/>
    <property type="match status" value="1"/>
</dbReference>
<sequence length="197" mass="21514">MSDTKTELRTRLRQLRREHAAALPQEVSALVFRAPPGPVRAMVPENAILGLYHAADGEAPAAGYARWFQEAGHRIALPRITAMDGGMTFHEHTDPFTQSDLEEGRKGLMQPAADAPEMVPDVIFVPLVGFTATGARLGQGGGFYDRWLAAHPETIAIGLGWDVQEVDELPMEDHDMPLHAIVTTTRVLGPFGDHFDA</sequence>
<dbReference type="AlphaFoldDB" id="A0A0G9MTY1"/>
<evidence type="ECO:0000256" key="3">
    <source>
        <dbReference type="ARBA" id="ARBA00022840"/>
    </source>
</evidence>
<dbReference type="PANTHER" id="PTHR23407">
    <property type="entry name" value="ATPASE INHIBITOR/5-FORMYLTETRAHYDROFOLATE CYCLO-LIGASE"/>
    <property type="match status" value="1"/>
</dbReference>
<dbReference type="InterPro" id="IPR024185">
    <property type="entry name" value="FTHF_cligase-like_sf"/>
</dbReference>
<dbReference type="GO" id="GO:0009396">
    <property type="term" value="P:folic acid-containing compound biosynthetic process"/>
    <property type="evidence" value="ECO:0007669"/>
    <property type="project" value="TreeGrafter"/>
</dbReference>
<dbReference type="SUPFAM" id="SSF100950">
    <property type="entry name" value="NagB/RpiA/CoA transferase-like"/>
    <property type="match status" value="1"/>
</dbReference>
<keyword evidence="6" id="KW-1185">Reference proteome</keyword>
<gene>
    <name evidence="5" type="ORF">AAW01_01635</name>
</gene>
<proteinExistence type="inferred from homology"/>
<dbReference type="GO" id="GO:0035999">
    <property type="term" value="P:tetrahydrofolate interconversion"/>
    <property type="evidence" value="ECO:0007669"/>
    <property type="project" value="TreeGrafter"/>
</dbReference>
<dbReference type="InterPro" id="IPR002698">
    <property type="entry name" value="FTHF_cligase"/>
</dbReference>
<dbReference type="GO" id="GO:0005524">
    <property type="term" value="F:ATP binding"/>
    <property type="evidence" value="ECO:0007669"/>
    <property type="project" value="UniProtKB-KW"/>
</dbReference>
<dbReference type="Gene3D" id="3.40.50.10420">
    <property type="entry name" value="NagB/RpiA/CoA transferase-like"/>
    <property type="match status" value="1"/>
</dbReference>
<dbReference type="GO" id="GO:0030272">
    <property type="term" value="F:5-formyltetrahydrofolate cyclo-ligase activity"/>
    <property type="evidence" value="ECO:0007669"/>
    <property type="project" value="UniProtKB-EC"/>
</dbReference>
<comment type="similarity">
    <text evidence="1 4">Belongs to the 5-formyltetrahydrofolate cyclo-ligase family.</text>
</comment>
<dbReference type="PIRSF" id="PIRSF006806">
    <property type="entry name" value="FTHF_cligase"/>
    <property type="match status" value="1"/>
</dbReference>